<reference evidence="1 2" key="2">
    <citation type="submission" date="2019-04" db="EMBL/GenBank/DDBJ databases">
        <title>The genome sequence of big-headed turtle.</title>
        <authorList>
            <person name="Gong S."/>
        </authorList>
    </citation>
    <scope>NUCLEOTIDE SEQUENCE [LARGE SCALE GENOMIC DNA]</scope>
    <source>
        <strain evidence="1">DO16091913</strain>
        <tissue evidence="1">Muscle</tissue>
    </source>
</reference>
<comment type="caution">
    <text evidence="1">The sequence shown here is derived from an EMBL/GenBank/DDBJ whole genome shotgun (WGS) entry which is preliminary data.</text>
</comment>
<name>A0A4D9DLH7_9SAUR</name>
<protein>
    <submittedName>
        <fullName evidence="1">FRAS1-related extracellular matrix protein 2</fullName>
    </submittedName>
</protein>
<accession>A0A4D9DLH7</accession>
<proteinExistence type="predicted"/>
<gene>
    <name evidence="1" type="ORF">DR999_PMT20943</name>
</gene>
<evidence type="ECO:0000313" key="1">
    <source>
        <dbReference type="EMBL" id="TFJ97231.1"/>
    </source>
</evidence>
<sequence length="254" mass="28071">MDSTWQGAIVHRQLAPLRTPIHSLLFIIASVNICRDQPGSGVASESSYLWQTTNLHKVLAAANATLDVFQPMDKHKWVRPVLDCEQGYKGVSSIQWVSLAVFDTHELVGWILPFAPHSDALRSCFVSSLEGGSAGVQMTVTTAALDPPFQQYLSPSSEGSPRTVCARCYSFIKVLGNEPGRMNEESESAKDQVIIISSNLGYSRGIHIQGQRRRANVTKAGSEGIRSKPQKMDWNQRLSRTITVEKGRWDCADQ</sequence>
<organism evidence="1 2">
    <name type="scientific">Platysternon megacephalum</name>
    <name type="common">big-headed turtle</name>
    <dbReference type="NCBI Taxonomy" id="55544"/>
    <lineage>
        <taxon>Eukaryota</taxon>
        <taxon>Metazoa</taxon>
        <taxon>Chordata</taxon>
        <taxon>Craniata</taxon>
        <taxon>Vertebrata</taxon>
        <taxon>Euteleostomi</taxon>
        <taxon>Archelosauria</taxon>
        <taxon>Testudinata</taxon>
        <taxon>Testudines</taxon>
        <taxon>Cryptodira</taxon>
        <taxon>Durocryptodira</taxon>
        <taxon>Testudinoidea</taxon>
        <taxon>Platysternidae</taxon>
        <taxon>Platysternon</taxon>
    </lineage>
</organism>
<evidence type="ECO:0000313" key="2">
    <source>
        <dbReference type="Proteomes" id="UP000297703"/>
    </source>
</evidence>
<dbReference type="AlphaFoldDB" id="A0A4D9DLH7"/>
<keyword evidence="2" id="KW-1185">Reference proteome</keyword>
<dbReference type="EMBL" id="QXTE01000517">
    <property type="protein sequence ID" value="TFJ97231.1"/>
    <property type="molecule type" value="Genomic_DNA"/>
</dbReference>
<dbReference type="Proteomes" id="UP000297703">
    <property type="component" value="Unassembled WGS sequence"/>
</dbReference>
<reference evidence="1 2" key="1">
    <citation type="submission" date="2019-04" db="EMBL/GenBank/DDBJ databases">
        <title>Draft genome of the big-headed turtle Platysternon megacephalum.</title>
        <authorList>
            <person name="Gong S."/>
        </authorList>
    </citation>
    <scope>NUCLEOTIDE SEQUENCE [LARGE SCALE GENOMIC DNA]</scope>
    <source>
        <strain evidence="1">DO16091913</strain>
        <tissue evidence="1">Muscle</tissue>
    </source>
</reference>